<dbReference type="EMBL" id="LR796167">
    <property type="protein sequence ID" value="CAB4123116.1"/>
    <property type="molecule type" value="Genomic_DNA"/>
</dbReference>
<reference evidence="1" key="1">
    <citation type="submission" date="2020-04" db="EMBL/GenBank/DDBJ databases">
        <authorList>
            <person name="Chiriac C."/>
            <person name="Salcher M."/>
            <person name="Ghai R."/>
            <person name="Kavagutti S V."/>
        </authorList>
    </citation>
    <scope>NUCLEOTIDE SEQUENCE</scope>
</reference>
<protein>
    <recommendedName>
        <fullName evidence="2">Baseplate hub assembly protein, bacteriophage T4-like</fullName>
    </recommendedName>
</protein>
<dbReference type="InterPro" id="IPR024364">
    <property type="entry name" value="Baseplate_phage_T4-like"/>
</dbReference>
<accession>A0A6J5KPC0</accession>
<evidence type="ECO:0000313" key="1">
    <source>
        <dbReference type="EMBL" id="CAB4123116.1"/>
    </source>
</evidence>
<dbReference type="Pfam" id="PF12322">
    <property type="entry name" value="T4_baseplate"/>
    <property type="match status" value="1"/>
</dbReference>
<sequence>MTSNPLQSYFRQATTYILLPSQGKWYQPQDVTLTASNEISIMAMTARDDVLLNTPDAMLNGEALKKVIQNCVPDVHNVNALLMPDLEAIFVGMKLASNNGSIEINKVCPSCGAECNFDLQCQSVLDGQVMIDLDDSVVYIDQTLRVHVKPYNFQQRSIFIQREFEEEKILRSFDASNPNPNEFTRAEVMAEAVDRISLLTYRLVAGSITSVEILSTGEHVSDPNNIAEWLMNITSQQAEKVMQAVDDLNKCGPQKQLPIQCAACQFEWKDGVNYDPISFFAKRS</sequence>
<gene>
    <name evidence="1" type="ORF">UFOVP29_275</name>
</gene>
<name>A0A6J5KPC0_9CAUD</name>
<organism evidence="1">
    <name type="scientific">uncultured Caudovirales phage</name>
    <dbReference type="NCBI Taxonomy" id="2100421"/>
    <lineage>
        <taxon>Viruses</taxon>
        <taxon>Duplodnaviria</taxon>
        <taxon>Heunggongvirae</taxon>
        <taxon>Uroviricota</taxon>
        <taxon>Caudoviricetes</taxon>
        <taxon>Peduoviridae</taxon>
        <taxon>Maltschvirus</taxon>
        <taxon>Maltschvirus maltsch</taxon>
    </lineage>
</organism>
<proteinExistence type="predicted"/>
<evidence type="ECO:0008006" key="2">
    <source>
        <dbReference type="Google" id="ProtNLM"/>
    </source>
</evidence>